<dbReference type="AlphaFoldDB" id="A0A4S9D7K8"/>
<proteinExistence type="predicted"/>
<feature type="compositionally biased region" description="Polar residues" evidence="1">
    <location>
        <begin position="115"/>
        <end position="142"/>
    </location>
</feature>
<feature type="compositionally biased region" description="Basic and acidic residues" evidence="1">
    <location>
        <begin position="146"/>
        <end position="161"/>
    </location>
</feature>
<feature type="compositionally biased region" description="Basic residues" evidence="1">
    <location>
        <begin position="365"/>
        <end position="380"/>
    </location>
</feature>
<accession>A0A4S9D7K8</accession>
<feature type="compositionally biased region" description="Basic and acidic residues" evidence="1">
    <location>
        <begin position="353"/>
        <end position="364"/>
    </location>
</feature>
<feature type="region of interest" description="Disordered" evidence="1">
    <location>
        <begin position="1"/>
        <end position="44"/>
    </location>
</feature>
<dbReference type="EMBL" id="QZAS01000004">
    <property type="protein sequence ID" value="THX16263.1"/>
    <property type="molecule type" value="Genomic_DNA"/>
</dbReference>
<sequence length="386" mass="44123">MVNQARDSKFVESFDDDTSVSSLSSEPLSPSTPTPKPTSQTTLSPEPIVSLFSTLSLEHTISRCSGLQCKDLRCTTSHAQDEEPAEATIETAFQNLFARLKDHQEHISVEKPNKDASQPTTNTVIKSSSVETSNTASNNIQEEQYGEAKSEHSKDLDDPLEFFSRDNKRNLEVKFERLVQDLEHFNVQRFGMYRKFQVCLAYHEQMNESPKTCLKCLQHLQDIEKNYREARSRVSSTGLVLSPFILAPNLDLDAVLERVPDYAEDFVDNYRSERLLVLERLRLLHRMQKSLSEDFGKVKSWQDLWNDTSATEQPQGYGREQENGKGHEESKDYSEQSEAKEESANVPTAKVYQDARIEDAESHKAHEKSRKSRPKKKREKKTITSV</sequence>
<feature type="region of interest" description="Disordered" evidence="1">
    <location>
        <begin position="109"/>
        <end position="161"/>
    </location>
</feature>
<name>A0A4S9D7K8_AURPU</name>
<feature type="compositionally biased region" description="Basic and acidic residues" evidence="1">
    <location>
        <begin position="1"/>
        <end position="12"/>
    </location>
</feature>
<feature type="compositionally biased region" description="Low complexity" evidence="1">
    <location>
        <begin position="19"/>
        <end position="29"/>
    </location>
</feature>
<feature type="compositionally biased region" description="Basic and acidic residues" evidence="1">
    <location>
        <begin position="319"/>
        <end position="343"/>
    </location>
</feature>
<comment type="caution">
    <text evidence="2">The sequence shown here is derived from an EMBL/GenBank/DDBJ whole genome shotgun (WGS) entry which is preliminary data.</text>
</comment>
<protein>
    <submittedName>
        <fullName evidence="2">Uncharacterized protein</fullName>
    </submittedName>
</protein>
<organism evidence="2">
    <name type="scientific">Aureobasidium pullulans</name>
    <name type="common">Black yeast</name>
    <name type="synonym">Pullularia pullulans</name>
    <dbReference type="NCBI Taxonomy" id="5580"/>
    <lineage>
        <taxon>Eukaryota</taxon>
        <taxon>Fungi</taxon>
        <taxon>Dikarya</taxon>
        <taxon>Ascomycota</taxon>
        <taxon>Pezizomycotina</taxon>
        <taxon>Dothideomycetes</taxon>
        <taxon>Dothideomycetidae</taxon>
        <taxon>Dothideales</taxon>
        <taxon>Saccotheciaceae</taxon>
        <taxon>Aureobasidium</taxon>
    </lineage>
</organism>
<reference evidence="2" key="1">
    <citation type="submission" date="2018-10" db="EMBL/GenBank/DDBJ databases">
        <title>Fifty Aureobasidium pullulans genomes reveal a recombining polyextremotolerant generalist.</title>
        <authorList>
            <person name="Gostincar C."/>
            <person name="Turk M."/>
            <person name="Zajc J."/>
            <person name="Gunde-Cimerman N."/>
        </authorList>
    </citation>
    <scope>NUCLEOTIDE SEQUENCE [LARGE SCALE GENOMIC DNA]</scope>
    <source>
        <strain evidence="2">EXF-10085</strain>
    </source>
</reference>
<evidence type="ECO:0000256" key="1">
    <source>
        <dbReference type="SAM" id="MobiDB-lite"/>
    </source>
</evidence>
<gene>
    <name evidence="2" type="ORF">D6D13_01883</name>
</gene>
<evidence type="ECO:0000313" key="2">
    <source>
        <dbReference type="EMBL" id="THX16263.1"/>
    </source>
</evidence>
<feature type="region of interest" description="Disordered" evidence="1">
    <location>
        <begin position="307"/>
        <end position="386"/>
    </location>
</feature>